<dbReference type="AlphaFoldDB" id="A0A8J1TLP9"/>
<dbReference type="Proteomes" id="UP000749559">
    <property type="component" value="Unassembled WGS sequence"/>
</dbReference>
<reference evidence="6" key="1">
    <citation type="submission" date="2022-03" db="EMBL/GenBank/DDBJ databases">
        <authorList>
            <person name="Martin C."/>
        </authorList>
    </citation>
    <scope>NUCLEOTIDE SEQUENCE</scope>
</reference>
<feature type="transmembrane region" description="Helical" evidence="5">
    <location>
        <begin position="175"/>
        <end position="202"/>
    </location>
</feature>
<dbReference type="PANTHER" id="PTHR11814">
    <property type="entry name" value="SULFATE TRANSPORTER"/>
    <property type="match status" value="1"/>
</dbReference>
<dbReference type="Pfam" id="PF01740">
    <property type="entry name" value="STAS"/>
    <property type="match status" value="1"/>
</dbReference>
<keyword evidence="3 5" id="KW-1133">Transmembrane helix</keyword>
<keyword evidence="4 5" id="KW-0472">Membrane</keyword>
<organism evidence="6 7">
    <name type="scientific">Owenia fusiformis</name>
    <name type="common">Polychaete worm</name>
    <dbReference type="NCBI Taxonomy" id="6347"/>
    <lineage>
        <taxon>Eukaryota</taxon>
        <taxon>Metazoa</taxon>
        <taxon>Spiralia</taxon>
        <taxon>Lophotrochozoa</taxon>
        <taxon>Annelida</taxon>
        <taxon>Polychaeta</taxon>
        <taxon>Sedentaria</taxon>
        <taxon>Canalipalpata</taxon>
        <taxon>Sabellida</taxon>
        <taxon>Oweniida</taxon>
        <taxon>Oweniidae</taxon>
        <taxon>Owenia</taxon>
    </lineage>
</organism>
<comment type="caution">
    <text evidence="6">The sequence shown here is derived from an EMBL/GenBank/DDBJ whole genome shotgun (WGS) entry which is preliminary data.</text>
</comment>
<feature type="transmembrane region" description="Helical" evidence="5">
    <location>
        <begin position="470"/>
        <end position="499"/>
    </location>
</feature>
<sequence>MSEINKGFYPEDFKKQTLGLCACRKRENGENVCGELTKRISCSRPCWKGNILEKLPFIGILREYNLKTDLLLDILGGLTNGIMHIPQGMAFASLASLPPVVGLYVSFFTPIVYFFLGTSRHISLGTTAITSLLVGNVVTRGVSRHLGPTVAPNETTGNISSYVDWSDEETLQISLAVGLALLTGLIQLAMGLFHLGFVTAYLSDAVLSGFTTAAGFHVFTSQVKDIFGIKIGRYSGPWKLIYTYRDIVLNIVNTNVATLITSAICIIVLLLVKDCINQRFKSKMRIPIPIELFVVIGATVVSYFAKLNHRYGVAVVGYIPKGLPAPSLPDLQYAGEYIPDAFVIAIVGYSIHMALSKLFAKKHGYDVDSNQELIAMGMTNVSCSFFSCYTSACSMSRTLVLESAGGVTQICGLVSSILVMVVLLALSGLLYELPKCVLASIVMVAVKNMFKQFSELKRLWFFSKIDGMVWFVSWIATILLDTDLGLLVGVSFCILTLIFRMQWPEADMMGSIEAMDQSYREIKQSEKVKALPGIKIFRIDSPLCFMNREHFQRHLYEDTNCNPALIKLKRDNAEKISRKNNPSNLSVIQTENDKHVTYSNGINGHVNAGFNDDICKTEPQASCVTIDRGAISSEDEVTHVIVDCSAMGFIDSGGISVLNLVIEEYKEVDIKVILAGCIDSVIRILVQDDFFEKHGTSILYLSLDDAVKSLVLSKRHMPALNDSGDDVNEDTRM</sequence>
<feature type="transmembrane region" description="Helical" evidence="5">
    <location>
        <begin position="404"/>
        <end position="426"/>
    </location>
</feature>
<dbReference type="SUPFAM" id="SSF52091">
    <property type="entry name" value="SpoIIaa-like"/>
    <property type="match status" value="1"/>
</dbReference>
<accession>A0A8J1TLP9</accession>
<feature type="transmembrane region" description="Helical" evidence="5">
    <location>
        <begin position="284"/>
        <end position="305"/>
    </location>
</feature>
<dbReference type="NCBIfam" id="TIGR00815">
    <property type="entry name" value="sulP"/>
    <property type="match status" value="1"/>
</dbReference>
<evidence type="ECO:0000256" key="1">
    <source>
        <dbReference type="ARBA" id="ARBA00004141"/>
    </source>
</evidence>
<protein>
    <submittedName>
        <fullName evidence="6">Uncharacterized protein</fullName>
    </submittedName>
</protein>
<dbReference type="InterPro" id="IPR002645">
    <property type="entry name" value="STAS_dom"/>
</dbReference>
<feature type="transmembrane region" description="Helical" evidence="5">
    <location>
        <begin position="91"/>
        <end position="116"/>
    </location>
</feature>
<dbReference type="CDD" id="cd07042">
    <property type="entry name" value="STAS_SulP_like_sulfate_transporter"/>
    <property type="match status" value="1"/>
</dbReference>
<dbReference type="OrthoDB" id="288203at2759"/>
<evidence type="ECO:0000256" key="2">
    <source>
        <dbReference type="ARBA" id="ARBA00022692"/>
    </source>
</evidence>
<feature type="transmembrane region" description="Helical" evidence="5">
    <location>
        <begin position="247"/>
        <end position="272"/>
    </location>
</feature>
<keyword evidence="7" id="KW-1185">Reference proteome</keyword>
<evidence type="ECO:0000256" key="5">
    <source>
        <dbReference type="SAM" id="Phobius"/>
    </source>
</evidence>
<dbReference type="InterPro" id="IPR001902">
    <property type="entry name" value="SLC26A/SulP_fam"/>
</dbReference>
<name>A0A8J1TLP9_OWEFU</name>
<dbReference type="Pfam" id="PF00916">
    <property type="entry name" value="Sulfate_transp"/>
    <property type="match status" value="1"/>
</dbReference>
<dbReference type="GO" id="GO:0016020">
    <property type="term" value="C:membrane"/>
    <property type="evidence" value="ECO:0007669"/>
    <property type="project" value="UniProtKB-SubCell"/>
</dbReference>
<dbReference type="PROSITE" id="PS50801">
    <property type="entry name" value="STAS"/>
    <property type="match status" value="1"/>
</dbReference>
<proteinExistence type="predicted"/>
<evidence type="ECO:0000256" key="3">
    <source>
        <dbReference type="ARBA" id="ARBA00022989"/>
    </source>
</evidence>
<dbReference type="GO" id="GO:0055085">
    <property type="term" value="P:transmembrane transport"/>
    <property type="evidence" value="ECO:0007669"/>
    <property type="project" value="InterPro"/>
</dbReference>
<keyword evidence="2 5" id="KW-0812">Transmembrane</keyword>
<evidence type="ECO:0000313" key="7">
    <source>
        <dbReference type="Proteomes" id="UP000749559"/>
    </source>
</evidence>
<dbReference type="EMBL" id="CAIIXF020000012">
    <property type="protein sequence ID" value="CAH1802534.1"/>
    <property type="molecule type" value="Genomic_DNA"/>
</dbReference>
<dbReference type="InterPro" id="IPR036513">
    <property type="entry name" value="STAS_dom_sf"/>
</dbReference>
<evidence type="ECO:0000313" key="6">
    <source>
        <dbReference type="EMBL" id="CAH1802534.1"/>
    </source>
</evidence>
<evidence type="ECO:0000256" key="4">
    <source>
        <dbReference type="ARBA" id="ARBA00023136"/>
    </source>
</evidence>
<dbReference type="Gene3D" id="3.30.750.24">
    <property type="entry name" value="STAS domain"/>
    <property type="match status" value="1"/>
</dbReference>
<comment type="subcellular location">
    <subcellularLocation>
        <location evidence="1">Membrane</location>
        <topology evidence="1">Multi-pass membrane protein</topology>
    </subcellularLocation>
</comment>
<dbReference type="InterPro" id="IPR011547">
    <property type="entry name" value="SLC26A/SulP_dom"/>
</dbReference>
<gene>
    <name evidence="6" type="ORF">OFUS_LOCUS26203</name>
</gene>